<sequence length="509" mass="56114">PNPQEGVVAAAACPALGVTGLHTAFRLRADASGGVSTVAADNINEGRELFVERRWDHEYLAAPASAADNIDNEAHLTHFSKQLIALLAASKDAGASDSNSVQAWADVNRALAGSWPRRLEDVPAQQQTAAISVVEKVLSTRTQSNHKNSRIQPDTFSSSERRSIAHLALICRYNCFHSGFFRACALLNHSCLPNAAMKFVQRDQSVHMLVVSPIKTGDDITVKYLTDADYLEGVGRRRELLWNSWLFWCTCKRCTLDDQSTSTSEFRKCSSSACTEYVHCPTPGAESSSSVDPNTTSERLCSACGTVTRWTVEERDRIYTARTAAAQMEGDIASISSQFVRLREDVAPLVHPDHWIHRVLLYYFGVKATQAVGHWFQGLLSEQLLLSAVAPLALRSLSDEPPAERKNHCGGGLLVALVDLWDRIVPFYPWNEGWALHCAIVRLLVINLCCPNHANALPEDAALERLCIHAPFIGKQEQSSCLKLIQSFRGGDKSNTVMKLMKALKKIFS</sequence>
<dbReference type="PANTHER" id="PTHR46402">
    <property type="entry name" value="SET AND MYND DOMAIN-CONTAINING PROTEIN 5"/>
    <property type="match status" value="1"/>
</dbReference>
<dbReference type="GO" id="GO:0042799">
    <property type="term" value="F:histone H4K20 methyltransferase activity"/>
    <property type="evidence" value="ECO:0007669"/>
    <property type="project" value="TreeGrafter"/>
</dbReference>
<evidence type="ECO:0000256" key="3">
    <source>
        <dbReference type="ARBA" id="ARBA00022691"/>
    </source>
</evidence>
<feature type="non-terminal residue" evidence="5">
    <location>
        <position position="1"/>
    </location>
</feature>
<dbReference type="GO" id="GO:0005576">
    <property type="term" value="C:extracellular region"/>
    <property type="evidence" value="ECO:0007669"/>
    <property type="project" value="InterPro"/>
</dbReference>
<feature type="domain" description="SET" evidence="4">
    <location>
        <begin position="138"/>
        <end position="224"/>
    </location>
</feature>
<dbReference type="AlphaFoldDB" id="A0A0S4J867"/>
<evidence type="ECO:0000256" key="1">
    <source>
        <dbReference type="ARBA" id="ARBA00022603"/>
    </source>
</evidence>
<evidence type="ECO:0000313" key="5">
    <source>
        <dbReference type="EMBL" id="CUG87436.1"/>
    </source>
</evidence>
<dbReference type="PROSITE" id="PS01250">
    <property type="entry name" value="CHH_MIH_GIH"/>
    <property type="match status" value="1"/>
</dbReference>
<dbReference type="CDD" id="cd20071">
    <property type="entry name" value="SET_SMYD"/>
    <property type="match status" value="1"/>
</dbReference>
<dbReference type="GO" id="GO:0045814">
    <property type="term" value="P:negative regulation of gene expression, epigenetic"/>
    <property type="evidence" value="ECO:0007669"/>
    <property type="project" value="TreeGrafter"/>
</dbReference>
<evidence type="ECO:0000313" key="6">
    <source>
        <dbReference type="Proteomes" id="UP000051952"/>
    </source>
</evidence>
<dbReference type="Pfam" id="PF00856">
    <property type="entry name" value="SET"/>
    <property type="match status" value="1"/>
</dbReference>
<organism evidence="5 6">
    <name type="scientific">Bodo saltans</name>
    <name type="common">Flagellated protozoan</name>
    <dbReference type="NCBI Taxonomy" id="75058"/>
    <lineage>
        <taxon>Eukaryota</taxon>
        <taxon>Discoba</taxon>
        <taxon>Euglenozoa</taxon>
        <taxon>Kinetoplastea</taxon>
        <taxon>Metakinetoplastina</taxon>
        <taxon>Eubodonida</taxon>
        <taxon>Bodonidae</taxon>
        <taxon>Bodo</taxon>
    </lineage>
</organism>
<dbReference type="VEuPathDB" id="TriTrypDB:BSAL_10065"/>
<accession>A0A0S4J867</accession>
<protein>
    <recommendedName>
        <fullName evidence="4">SET domain-containing protein</fullName>
    </recommendedName>
</protein>
<keyword evidence="2" id="KW-0808">Transferase</keyword>
<dbReference type="InterPro" id="IPR046341">
    <property type="entry name" value="SET_dom_sf"/>
</dbReference>
<dbReference type="Gene3D" id="2.170.270.10">
    <property type="entry name" value="SET domain"/>
    <property type="match status" value="1"/>
</dbReference>
<keyword evidence="6" id="KW-1185">Reference proteome</keyword>
<gene>
    <name evidence="5" type="ORF">BSAL_10065</name>
</gene>
<dbReference type="PANTHER" id="PTHR46402:SF2">
    <property type="entry name" value="HISTONE-LYSINE N-TRIMETHYLTRANSFERASE SMYD5"/>
    <property type="match status" value="1"/>
</dbReference>
<dbReference type="InterPro" id="IPR018251">
    <property type="entry name" value="Crust_neurhormone_CS"/>
</dbReference>
<dbReference type="InterPro" id="IPR001214">
    <property type="entry name" value="SET_dom"/>
</dbReference>
<evidence type="ECO:0000256" key="2">
    <source>
        <dbReference type="ARBA" id="ARBA00022679"/>
    </source>
</evidence>
<keyword evidence="1" id="KW-0489">Methyltransferase</keyword>
<name>A0A0S4J867_BODSA</name>
<dbReference type="Gene3D" id="1.10.220.160">
    <property type="match status" value="1"/>
</dbReference>
<evidence type="ECO:0000259" key="4">
    <source>
        <dbReference type="Pfam" id="PF00856"/>
    </source>
</evidence>
<dbReference type="GO" id="GO:0005184">
    <property type="term" value="F:neuropeptide hormone activity"/>
    <property type="evidence" value="ECO:0007669"/>
    <property type="project" value="InterPro"/>
</dbReference>
<dbReference type="EMBL" id="CYKH01001518">
    <property type="protein sequence ID" value="CUG87436.1"/>
    <property type="molecule type" value="Genomic_DNA"/>
</dbReference>
<dbReference type="Proteomes" id="UP000051952">
    <property type="component" value="Unassembled WGS sequence"/>
</dbReference>
<keyword evidence="3" id="KW-0949">S-adenosyl-L-methionine</keyword>
<reference evidence="6" key="1">
    <citation type="submission" date="2015-09" db="EMBL/GenBank/DDBJ databases">
        <authorList>
            <consortium name="Pathogen Informatics"/>
        </authorList>
    </citation>
    <scope>NUCLEOTIDE SEQUENCE [LARGE SCALE GENOMIC DNA]</scope>
    <source>
        <strain evidence="6">Lake Konstanz</strain>
    </source>
</reference>
<dbReference type="OrthoDB" id="438641at2759"/>
<dbReference type="SUPFAM" id="SSF82199">
    <property type="entry name" value="SET domain"/>
    <property type="match status" value="1"/>
</dbReference>
<proteinExistence type="predicted"/>
<dbReference type="GO" id="GO:0032259">
    <property type="term" value="P:methylation"/>
    <property type="evidence" value="ECO:0007669"/>
    <property type="project" value="UniProtKB-KW"/>
</dbReference>